<gene>
    <name evidence="2" type="ORF">SG35_019215</name>
</gene>
<reference evidence="2 3" key="2">
    <citation type="journal article" date="2022" name="Mar. Drugs">
        <title>Bioassay-Guided Fractionation Leads to the Detection of Cholic Acid Generated by the Rare Thalassomonas sp.</title>
        <authorList>
            <person name="Pheiffer F."/>
            <person name="Schneider Y.K."/>
            <person name="Hansen E.H."/>
            <person name="Andersen J.H."/>
            <person name="Isaksson J."/>
            <person name="Busche T."/>
            <person name="R C."/>
            <person name="Kalinowski J."/>
            <person name="Zyl L.V."/>
            <person name="Trindade M."/>
        </authorList>
    </citation>
    <scope>NUCLEOTIDE SEQUENCE [LARGE SCALE GENOMIC DNA]</scope>
    <source>
        <strain evidence="2 3">A5K-106</strain>
    </source>
</reference>
<sequence length="68" mass="7517">MKSKLKLLALVSTMTSAFVFSTASQANYNCWVDAWYASCIEGGTPESFCKRIADDLREEECRGTGGRN</sequence>
<proteinExistence type="predicted"/>
<organism evidence="2 3">
    <name type="scientific">Thalassomonas actiniarum</name>
    <dbReference type="NCBI Taxonomy" id="485447"/>
    <lineage>
        <taxon>Bacteria</taxon>
        <taxon>Pseudomonadati</taxon>
        <taxon>Pseudomonadota</taxon>
        <taxon>Gammaproteobacteria</taxon>
        <taxon>Alteromonadales</taxon>
        <taxon>Colwelliaceae</taxon>
        <taxon>Thalassomonas</taxon>
    </lineage>
</organism>
<protein>
    <recommendedName>
        <fullName evidence="4">Lipoprotein</fullName>
    </recommendedName>
</protein>
<feature type="signal peptide" evidence="1">
    <location>
        <begin position="1"/>
        <end position="25"/>
    </location>
</feature>
<evidence type="ECO:0000313" key="2">
    <source>
        <dbReference type="EMBL" id="WDD97435.1"/>
    </source>
</evidence>
<dbReference type="AlphaFoldDB" id="A0AAF0C251"/>
<keyword evidence="3" id="KW-1185">Reference proteome</keyword>
<name>A0AAF0C251_9GAMM</name>
<dbReference type="EMBL" id="CP059735">
    <property type="protein sequence ID" value="WDD97435.1"/>
    <property type="molecule type" value="Genomic_DNA"/>
</dbReference>
<feature type="chain" id="PRO_5041966828" description="Lipoprotein" evidence="1">
    <location>
        <begin position="26"/>
        <end position="68"/>
    </location>
</feature>
<reference evidence="2 3" key="1">
    <citation type="journal article" date="2015" name="Genome Announc.">
        <title>Draft Genome Sequences of Marine Isolates of Thalassomonas viridans and Thalassomonas actiniarum.</title>
        <authorList>
            <person name="Olonade I."/>
            <person name="van Zyl L.J."/>
            <person name="Trindade M."/>
        </authorList>
    </citation>
    <scope>NUCLEOTIDE SEQUENCE [LARGE SCALE GENOMIC DNA]</scope>
    <source>
        <strain evidence="2 3">A5K-106</strain>
    </source>
</reference>
<dbReference type="Proteomes" id="UP000032568">
    <property type="component" value="Chromosome"/>
</dbReference>
<evidence type="ECO:0008006" key="4">
    <source>
        <dbReference type="Google" id="ProtNLM"/>
    </source>
</evidence>
<evidence type="ECO:0000313" key="3">
    <source>
        <dbReference type="Proteomes" id="UP000032568"/>
    </source>
</evidence>
<dbReference type="RefSeq" id="WP_274055170.1">
    <property type="nucleotide sequence ID" value="NZ_CP059735.1"/>
</dbReference>
<evidence type="ECO:0000256" key="1">
    <source>
        <dbReference type="SAM" id="SignalP"/>
    </source>
</evidence>
<accession>A0AAF0C251</accession>
<keyword evidence="1" id="KW-0732">Signal</keyword>
<dbReference type="KEGG" id="tact:SG35_019215"/>